<sequence>MRLQGREAVSMEEMFLELRTLGHVPQVPVHRGAAGHAHFLWACQLSPRLTCCVWEHVEMRPLVNSGRPGLRSGSSPTLRRCRCCGRRGSAPRDQGHGQRSQVTGHSPHPAAAGCEGSIQSHFYGSLLRVTSQGSLLLTSCSSLPGGGAGQEEQDWRSRAGGAGLEEQDWRSRTGGAGQEEQDWRSRAGGAGQEEQDWRSRTGGGPHGGGGLKEQDWRRKTGGAGLEEQDWRSRAGGAGQEEQGRRSRTGGAGQEEQDWRSRTGGAGLEEDHMEEEDWRSRTGGAGLEEDHMEEEDWRSRTGGAGLEEQDWRSRPSCGSSGAPERRCHLLLLLICSAVSSNVGVSIL</sequence>
<organism evidence="2 3">
    <name type="scientific">Liparis tanakae</name>
    <name type="common">Tanaka's snailfish</name>
    <dbReference type="NCBI Taxonomy" id="230148"/>
    <lineage>
        <taxon>Eukaryota</taxon>
        <taxon>Metazoa</taxon>
        <taxon>Chordata</taxon>
        <taxon>Craniata</taxon>
        <taxon>Vertebrata</taxon>
        <taxon>Euteleostomi</taxon>
        <taxon>Actinopterygii</taxon>
        <taxon>Neopterygii</taxon>
        <taxon>Teleostei</taxon>
        <taxon>Neoteleostei</taxon>
        <taxon>Acanthomorphata</taxon>
        <taxon>Eupercaria</taxon>
        <taxon>Perciformes</taxon>
        <taxon>Cottioidei</taxon>
        <taxon>Cottales</taxon>
        <taxon>Liparidae</taxon>
        <taxon>Liparis</taxon>
    </lineage>
</organism>
<keyword evidence="3" id="KW-1185">Reference proteome</keyword>
<protein>
    <submittedName>
        <fullName evidence="2">Uncharacterized protein</fullName>
    </submittedName>
</protein>
<accession>A0A4Z2EHX2</accession>
<evidence type="ECO:0000256" key="1">
    <source>
        <dbReference type="SAM" id="MobiDB-lite"/>
    </source>
</evidence>
<feature type="region of interest" description="Disordered" evidence="1">
    <location>
        <begin position="85"/>
        <end position="113"/>
    </location>
</feature>
<evidence type="ECO:0000313" key="3">
    <source>
        <dbReference type="Proteomes" id="UP000314294"/>
    </source>
</evidence>
<evidence type="ECO:0000313" key="2">
    <source>
        <dbReference type="EMBL" id="TNN28338.1"/>
    </source>
</evidence>
<proteinExistence type="predicted"/>
<dbReference type="OrthoDB" id="6777847at2759"/>
<feature type="compositionally biased region" description="Gly residues" evidence="1">
    <location>
        <begin position="201"/>
        <end position="211"/>
    </location>
</feature>
<feature type="region of interest" description="Disordered" evidence="1">
    <location>
        <begin position="144"/>
        <end position="320"/>
    </location>
</feature>
<dbReference type="EMBL" id="SRLO01007000">
    <property type="protein sequence ID" value="TNN28338.1"/>
    <property type="molecule type" value="Genomic_DNA"/>
</dbReference>
<dbReference type="Proteomes" id="UP000314294">
    <property type="component" value="Unassembled WGS sequence"/>
</dbReference>
<comment type="caution">
    <text evidence="2">The sequence shown here is derived from an EMBL/GenBank/DDBJ whole genome shotgun (WGS) entry which is preliminary data.</text>
</comment>
<reference evidence="2 3" key="1">
    <citation type="submission" date="2019-03" db="EMBL/GenBank/DDBJ databases">
        <title>First draft genome of Liparis tanakae, snailfish: a comprehensive survey of snailfish specific genes.</title>
        <authorList>
            <person name="Kim W."/>
            <person name="Song I."/>
            <person name="Jeong J.-H."/>
            <person name="Kim D."/>
            <person name="Kim S."/>
            <person name="Ryu S."/>
            <person name="Song J.Y."/>
            <person name="Lee S.K."/>
        </authorList>
    </citation>
    <scope>NUCLEOTIDE SEQUENCE [LARGE SCALE GENOMIC DNA]</scope>
    <source>
        <tissue evidence="2">Muscle</tissue>
    </source>
</reference>
<gene>
    <name evidence="2" type="ORF">EYF80_061512</name>
</gene>
<name>A0A4Z2EHX2_9TELE</name>
<dbReference type="AlphaFoldDB" id="A0A4Z2EHX2"/>